<proteinExistence type="predicted"/>
<organism evidence="1 2">
    <name type="scientific">Holotrichia oblita</name>
    <name type="common">Chafer beetle</name>
    <dbReference type="NCBI Taxonomy" id="644536"/>
    <lineage>
        <taxon>Eukaryota</taxon>
        <taxon>Metazoa</taxon>
        <taxon>Ecdysozoa</taxon>
        <taxon>Arthropoda</taxon>
        <taxon>Hexapoda</taxon>
        <taxon>Insecta</taxon>
        <taxon>Pterygota</taxon>
        <taxon>Neoptera</taxon>
        <taxon>Endopterygota</taxon>
        <taxon>Coleoptera</taxon>
        <taxon>Polyphaga</taxon>
        <taxon>Scarabaeiformia</taxon>
        <taxon>Scarabaeidae</taxon>
        <taxon>Melolonthinae</taxon>
        <taxon>Holotrichia</taxon>
    </lineage>
</organism>
<evidence type="ECO:0000313" key="2">
    <source>
        <dbReference type="Proteomes" id="UP001056778"/>
    </source>
</evidence>
<comment type="caution">
    <text evidence="1">The sequence shown here is derived from an EMBL/GenBank/DDBJ whole genome shotgun (WGS) entry which is preliminary data.</text>
</comment>
<dbReference type="Proteomes" id="UP001056778">
    <property type="component" value="Chromosome 1"/>
</dbReference>
<gene>
    <name evidence="1" type="ORF">MML48_1g08765</name>
</gene>
<evidence type="ECO:0000313" key="1">
    <source>
        <dbReference type="EMBL" id="KAI4470748.1"/>
    </source>
</evidence>
<keyword evidence="2" id="KW-1185">Reference proteome</keyword>
<protein>
    <submittedName>
        <fullName evidence="1">Glutathione s-transferase</fullName>
    </submittedName>
</protein>
<name>A0ACB9TVG9_HOLOL</name>
<dbReference type="EMBL" id="CM043015">
    <property type="protein sequence ID" value="KAI4470748.1"/>
    <property type="molecule type" value="Genomic_DNA"/>
</dbReference>
<accession>A0ACB9TVG9</accession>
<reference evidence="1" key="1">
    <citation type="submission" date="2022-04" db="EMBL/GenBank/DDBJ databases">
        <title>Chromosome-scale genome assembly of Holotrichia oblita Faldermann.</title>
        <authorList>
            <person name="Rongchong L."/>
        </authorList>
    </citation>
    <scope>NUCLEOTIDE SEQUENCE</scope>
    <source>
        <strain evidence="1">81SQS9</strain>
    </source>
</reference>
<sequence>MAPNIKLIYYNSRGFGEVIRVLLKYGNIDFEDERIEYAEWPKIKPEMPFGQLPVYEEDGKRMAQSNAIARHIAKKVNLHGKSDWEDLEIDAIIGAIEDFKIKLMAVRYESDPDKRTKLKETVANETLPYYLGKFDDIAKQNNGHLAVNRIGQAHISCYFTDIPSKITLHYFDARWTTETVRLLLKYGGIEFEDHRIEKSVWGDIKPTMPFGHLPVIEADGKKAAQSIAIARYVAKKVKLIGANDWEDLEIDAIVDTLNDIKEKLSEIFGEEDEKSKDVLKETHLKETLPYYFEKLDSMAKSNNGYLVGKKLTWADFYFTVACDLYAGIVGSDIVERYPNLVKCAELPNGFSSLIVPSGLSSDRKWYLSDNIRALCSDSQKRDFVVPKPNESKLNKKSSGATASKVHFSQKRKKKSKMTAQKKKKIEVKAPQKEKAEIAKRMKVEALDHTIPKK</sequence>